<keyword evidence="3" id="KW-0238">DNA-binding</keyword>
<keyword evidence="7" id="KW-1185">Reference proteome</keyword>
<evidence type="ECO:0000256" key="3">
    <source>
        <dbReference type="ARBA" id="ARBA00023125"/>
    </source>
</evidence>
<evidence type="ECO:0000256" key="1">
    <source>
        <dbReference type="ARBA" id="ARBA00004123"/>
    </source>
</evidence>
<dbReference type="PANTHER" id="PTHR31845:SF10">
    <property type="entry name" value="ZN(II)2CYS6 TRANSCRIPTION FACTOR (EUROFUNG)"/>
    <property type="match status" value="1"/>
</dbReference>
<evidence type="ECO:0000256" key="5">
    <source>
        <dbReference type="ARBA" id="ARBA00023242"/>
    </source>
</evidence>
<evidence type="ECO:0000313" key="7">
    <source>
        <dbReference type="Proteomes" id="UP000053095"/>
    </source>
</evidence>
<evidence type="ECO:0000313" key="6">
    <source>
        <dbReference type="EMBL" id="GAM43720.1"/>
    </source>
</evidence>
<accession>A0A6V8HP59</accession>
<name>A0A6V8HP59_TALPI</name>
<reference evidence="7" key="1">
    <citation type="journal article" date="2015" name="Genome Announc.">
        <title>Draft genome sequence of Talaromyces cellulolyticus strain Y-94, a source of lignocellulosic biomass-degrading enzymes.</title>
        <authorList>
            <person name="Fujii T."/>
            <person name="Koike H."/>
            <person name="Sawayama S."/>
            <person name="Yano S."/>
            <person name="Inoue H."/>
        </authorList>
    </citation>
    <scope>NUCLEOTIDE SEQUENCE [LARGE SCALE GENOMIC DNA]</scope>
    <source>
        <strain evidence="7">Y-94</strain>
    </source>
</reference>
<evidence type="ECO:0000256" key="2">
    <source>
        <dbReference type="ARBA" id="ARBA00023015"/>
    </source>
</evidence>
<dbReference type="GO" id="GO:0000976">
    <property type="term" value="F:transcription cis-regulatory region binding"/>
    <property type="evidence" value="ECO:0007669"/>
    <property type="project" value="TreeGrafter"/>
</dbReference>
<gene>
    <name evidence="6" type="ORF">TCE0_060f18760</name>
</gene>
<dbReference type="Proteomes" id="UP000053095">
    <property type="component" value="Unassembled WGS sequence"/>
</dbReference>
<keyword evidence="2" id="KW-0805">Transcription regulation</keyword>
<keyword evidence="4" id="KW-0804">Transcription</keyword>
<organism evidence="6 7">
    <name type="scientific">Talaromyces pinophilus</name>
    <name type="common">Penicillium pinophilum</name>
    <dbReference type="NCBI Taxonomy" id="128442"/>
    <lineage>
        <taxon>Eukaryota</taxon>
        <taxon>Fungi</taxon>
        <taxon>Dikarya</taxon>
        <taxon>Ascomycota</taxon>
        <taxon>Pezizomycotina</taxon>
        <taxon>Eurotiomycetes</taxon>
        <taxon>Eurotiomycetidae</taxon>
        <taxon>Eurotiales</taxon>
        <taxon>Trichocomaceae</taxon>
        <taxon>Talaromyces</taxon>
        <taxon>Talaromyces sect. Talaromyces</taxon>
    </lineage>
</organism>
<dbReference type="GO" id="GO:0000981">
    <property type="term" value="F:DNA-binding transcription factor activity, RNA polymerase II-specific"/>
    <property type="evidence" value="ECO:0007669"/>
    <property type="project" value="TreeGrafter"/>
</dbReference>
<comment type="caution">
    <text evidence="6">The sequence shown here is derived from an EMBL/GenBank/DDBJ whole genome shotgun (WGS) entry which is preliminary data.</text>
</comment>
<proteinExistence type="predicted"/>
<dbReference type="PANTHER" id="PTHR31845">
    <property type="entry name" value="FINGER DOMAIN PROTEIN, PUTATIVE-RELATED"/>
    <property type="match status" value="1"/>
</dbReference>
<dbReference type="InterPro" id="IPR051089">
    <property type="entry name" value="prtT"/>
</dbReference>
<protein>
    <submittedName>
        <fullName evidence="6">Uncharacterized protein</fullName>
    </submittedName>
</protein>
<dbReference type="EMBL" id="DF933856">
    <property type="protein sequence ID" value="GAM43720.1"/>
    <property type="molecule type" value="Genomic_DNA"/>
</dbReference>
<keyword evidence="5" id="KW-0539">Nucleus</keyword>
<dbReference type="AlphaFoldDB" id="A0A6V8HP59"/>
<sequence>MLTRSERSLDLLQGILVFLGFYHYHCMSHAQFNNLTQLAVSLVGDMELSSCPKSQERRNQLLPLIRCQDQKGRTNEEQRALIGIWYMSSNAALTVKQLAPVSYTKYIDQCLKELDDAAEYETDRLAVQLVRIQHLTNKIFHFHGRDQMVDDELPGIPGPQVSAVMRLEALRMELDRLRNALPLNLKLDDTLSCHYNSAYLRLFEPLLVEESMNVPDAESQSRPLSVLSIFEVFSSFTAALKAWFDDWLAIPVCSYFYLPEPVSAQLIHACMMLSCWARIAGPSALRLSSAASRKEMTTATPPRLVPPAFSGVPECPDLSVPQSQQPSTSAISSQTLNTLRSQVLAQPDLQLDIFSIVDAMVLRCEAASKEMAAATGGVWENDTWDLAAEHLKIKRVRLEKWCEIVAIVAASNGERLVDDLNSVHEESGRILNVMPGGRASCNYFDWPVLGNEQGNMHWENELFDELMRDVHPESGFLDIPGDWGRDSWANQA</sequence>
<comment type="subcellular location">
    <subcellularLocation>
        <location evidence="1">Nucleus</location>
    </subcellularLocation>
</comment>
<dbReference type="GO" id="GO:0005634">
    <property type="term" value="C:nucleus"/>
    <property type="evidence" value="ECO:0007669"/>
    <property type="project" value="UniProtKB-SubCell"/>
</dbReference>
<evidence type="ECO:0000256" key="4">
    <source>
        <dbReference type="ARBA" id="ARBA00023163"/>
    </source>
</evidence>